<gene>
    <name evidence="1" type="ORF">AVW16_03980</name>
</gene>
<dbReference type="OrthoDB" id="5365713at2"/>
<dbReference type="Pfam" id="PF19788">
    <property type="entry name" value="DUF6272"/>
    <property type="match status" value="1"/>
</dbReference>
<proteinExistence type="predicted"/>
<organism evidence="1 2">
    <name type="scientific">Crenobacter luteus</name>
    <dbReference type="NCBI Taxonomy" id="1452487"/>
    <lineage>
        <taxon>Bacteria</taxon>
        <taxon>Pseudomonadati</taxon>
        <taxon>Pseudomonadota</taxon>
        <taxon>Betaproteobacteria</taxon>
        <taxon>Neisseriales</taxon>
        <taxon>Neisseriaceae</taxon>
        <taxon>Crenobacter</taxon>
    </lineage>
</organism>
<name>A0A165EKB0_9NEIS</name>
<dbReference type="Proteomes" id="UP000076625">
    <property type="component" value="Unassembled WGS sequence"/>
</dbReference>
<keyword evidence="2" id="KW-1185">Reference proteome</keyword>
<dbReference type="AlphaFoldDB" id="A0A165EKB0"/>
<dbReference type="NCBIfam" id="NF038262">
    <property type="entry name" value="SiaB_fam_kinase"/>
    <property type="match status" value="1"/>
</dbReference>
<reference evidence="2" key="1">
    <citation type="submission" date="2016-01" db="EMBL/GenBank/DDBJ databases">
        <title>Draft genome of Chromobacterium sp. F49.</title>
        <authorList>
            <person name="Hong K.W."/>
        </authorList>
    </citation>
    <scope>NUCLEOTIDE SEQUENCE [LARGE SCALE GENOMIC DNA]</scope>
    <source>
        <strain evidence="2">CN10</strain>
    </source>
</reference>
<dbReference type="InterPro" id="IPR046239">
    <property type="entry name" value="DUF6272"/>
</dbReference>
<sequence length="180" mass="19424">MTEEVDVLFLRDAFTRQGIMLCFNGPFSAELIEEIGKALRHYLEGMKESPSSVTDVFAAYIELTQNIRHYVREQGFEGANAEGTVVVSHRDGRYIVSAGNAVRQADGDALMARVDALSGLDKAALKAAYKTQLRAPREPGAKTGAGLGLIDLARKASAPLTATLKPLPDGLAFFSLRVVI</sequence>
<comment type="caution">
    <text evidence="1">The sequence shown here is derived from an EMBL/GenBank/DDBJ whole genome shotgun (WGS) entry which is preliminary data.</text>
</comment>
<dbReference type="RefSeq" id="WP_066614928.1">
    <property type="nucleotide sequence ID" value="NZ_LQQU01000060.1"/>
</dbReference>
<accession>A0A165EKB0</accession>
<dbReference type="EMBL" id="LQQU01000060">
    <property type="protein sequence ID" value="KZE24984.1"/>
    <property type="molecule type" value="Genomic_DNA"/>
</dbReference>
<dbReference type="STRING" id="1452487.AVW16_03980"/>
<protein>
    <submittedName>
        <fullName evidence="1">Uncharacterized protein</fullName>
    </submittedName>
</protein>
<evidence type="ECO:0000313" key="1">
    <source>
        <dbReference type="EMBL" id="KZE24984.1"/>
    </source>
</evidence>
<dbReference type="NCBIfam" id="NF038264">
    <property type="entry name" value="kinase_SiaB"/>
    <property type="match status" value="1"/>
</dbReference>
<evidence type="ECO:0000313" key="2">
    <source>
        <dbReference type="Proteomes" id="UP000076625"/>
    </source>
</evidence>